<dbReference type="KEGG" id="des:DSOUD_1051"/>
<gene>
    <name evidence="4" type="ORF">DSOUD_1051</name>
</gene>
<dbReference type="Gene3D" id="3.20.20.450">
    <property type="entry name" value="EAL domain"/>
    <property type="match status" value="1"/>
</dbReference>
<dbReference type="EMBL" id="CP010802">
    <property type="protein sequence ID" value="ALC15836.1"/>
    <property type="molecule type" value="Genomic_DNA"/>
</dbReference>
<dbReference type="Pfam" id="PF00990">
    <property type="entry name" value="GGDEF"/>
    <property type="match status" value="1"/>
</dbReference>
<feature type="domain" description="GGDEF" evidence="3">
    <location>
        <begin position="338"/>
        <end position="471"/>
    </location>
</feature>
<dbReference type="PANTHER" id="PTHR44757">
    <property type="entry name" value="DIGUANYLATE CYCLASE DGCP"/>
    <property type="match status" value="1"/>
</dbReference>
<dbReference type="PATRIC" id="fig|1603606.3.peg.1154"/>
<dbReference type="InterPro" id="IPR001633">
    <property type="entry name" value="EAL_dom"/>
</dbReference>
<proteinExistence type="predicted"/>
<dbReference type="Gene3D" id="3.30.450.20">
    <property type="entry name" value="PAS domain"/>
    <property type="match status" value="1"/>
</dbReference>
<dbReference type="SUPFAM" id="SSF55073">
    <property type="entry name" value="Nucleotide cyclase"/>
    <property type="match status" value="1"/>
</dbReference>
<dbReference type="NCBIfam" id="TIGR00229">
    <property type="entry name" value="sensory_box"/>
    <property type="match status" value="1"/>
</dbReference>
<dbReference type="PROSITE" id="PS50883">
    <property type="entry name" value="EAL"/>
    <property type="match status" value="1"/>
</dbReference>
<evidence type="ECO:0000313" key="4">
    <source>
        <dbReference type="EMBL" id="ALC15836.1"/>
    </source>
</evidence>
<dbReference type="OrthoDB" id="9777298at2"/>
<dbReference type="Gene3D" id="3.30.70.270">
    <property type="match status" value="1"/>
</dbReference>
<sequence length="752" mass="82756">MSRPSGHEKMSPAEALDERACTLLRDIFPAICSTVGKAFFAVLMNHLVDRLEARGAFVARSVAEKPGHYEIFVAAGQCPLPEEGTFGLSAQQQSLLFSRGSAPAELNLERTLAAAFQDPQLRSLLALPLAAADGSPLGIAVLFWPEADQETQLAAAVLLPLKERLGAELEREISAAALRDQVHFLQELIDAIPTPVFYKDQNLRYLGGNREFLGALGLKKEEILGKTVHDIAPADFADSYHATDRRLLGGQKLETYQGPMVYADRSRREVIFTKSVFLTPSKAIGGIVGTMLDVTLNKQLEEKAYRLANYDPLTGLPNRMNFLQKLDKILRLAAKEERPVAVLCLDLDKFKAVNDSFGFEACNTMLKIYAERLVAQARGRDIVARTGGDRFAMALYPIAHEEDAALVARRILQIIGEPILLEGGAIHGTGSIGISLYVRDGRDAGALLNCADSAMYQAKAHSKNSYQYFCREINAATQDQLALEAAMRRGIDEGEFSLHYQPLIDLFSGTVIGAEALLRWTRADGSSIPPDRFIPVAEENGLIHPLGQWALREACRQNRAWQEAGYPRIKMAVNISGFQLRRSDFVPLVGSILLETGLRPGDLELELTESSLMENSEVNVLRLHALKALGVSLSIDDFGTGYSSLSYLKRFPLDVLKIDRSFITDVPRGEHDRVITEAIIAMAHRLGLKVLAEGIETADQLLFLKRHRCAMGQGHFFSEPLPAGEFARFLGHHSRLCPRSSTSSGSYDYAPA</sequence>
<dbReference type="CDD" id="cd00130">
    <property type="entry name" value="PAS"/>
    <property type="match status" value="1"/>
</dbReference>
<dbReference type="PANTHER" id="PTHR44757:SF2">
    <property type="entry name" value="BIOFILM ARCHITECTURE MAINTENANCE PROTEIN MBAA"/>
    <property type="match status" value="1"/>
</dbReference>
<name>A0A0M5IR81_9BACT</name>
<keyword evidence="5" id="KW-1185">Reference proteome</keyword>
<dbReference type="InterPro" id="IPR000160">
    <property type="entry name" value="GGDEF_dom"/>
</dbReference>
<dbReference type="Pfam" id="PF00563">
    <property type="entry name" value="EAL"/>
    <property type="match status" value="1"/>
</dbReference>
<dbReference type="PROSITE" id="PS50887">
    <property type="entry name" value="GGDEF"/>
    <property type="match status" value="1"/>
</dbReference>
<dbReference type="CDD" id="cd01949">
    <property type="entry name" value="GGDEF"/>
    <property type="match status" value="1"/>
</dbReference>
<protein>
    <submittedName>
        <fullName evidence="4">Diguanylate cyclase/phosphodiesterase with PAS/PAC sensor(S)</fullName>
    </submittedName>
</protein>
<evidence type="ECO:0000313" key="5">
    <source>
        <dbReference type="Proteomes" id="UP000057158"/>
    </source>
</evidence>
<dbReference type="InterPro" id="IPR052155">
    <property type="entry name" value="Biofilm_reg_signaling"/>
</dbReference>
<dbReference type="NCBIfam" id="TIGR00254">
    <property type="entry name" value="GGDEF"/>
    <property type="match status" value="1"/>
</dbReference>
<dbReference type="InterPro" id="IPR013656">
    <property type="entry name" value="PAS_4"/>
</dbReference>
<evidence type="ECO:0000259" key="1">
    <source>
        <dbReference type="PROSITE" id="PS50112"/>
    </source>
</evidence>
<dbReference type="CDD" id="cd01948">
    <property type="entry name" value="EAL"/>
    <property type="match status" value="1"/>
</dbReference>
<feature type="domain" description="EAL" evidence="2">
    <location>
        <begin position="480"/>
        <end position="734"/>
    </location>
</feature>
<dbReference type="RefSeq" id="WP_053549998.1">
    <property type="nucleotide sequence ID" value="NZ_CP010802.1"/>
</dbReference>
<dbReference type="Proteomes" id="UP000057158">
    <property type="component" value="Chromosome"/>
</dbReference>
<organism evidence="4 5">
    <name type="scientific">Desulfuromonas soudanensis</name>
    <dbReference type="NCBI Taxonomy" id="1603606"/>
    <lineage>
        <taxon>Bacteria</taxon>
        <taxon>Pseudomonadati</taxon>
        <taxon>Thermodesulfobacteriota</taxon>
        <taxon>Desulfuromonadia</taxon>
        <taxon>Desulfuromonadales</taxon>
        <taxon>Desulfuromonadaceae</taxon>
        <taxon>Desulfuromonas</taxon>
    </lineage>
</organism>
<dbReference type="SMART" id="SM00267">
    <property type="entry name" value="GGDEF"/>
    <property type="match status" value="1"/>
</dbReference>
<dbReference type="SMART" id="SM00091">
    <property type="entry name" value="PAS"/>
    <property type="match status" value="1"/>
</dbReference>
<dbReference type="SUPFAM" id="SSF141868">
    <property type="entry name" value="EAL domain-like"/>
    <property type="match status" value="1"/>
</dbReference>
<dbReference type="STRING" id="1603606.DSOUD_1051"/>
<evidence type="ECO:0000259" key="3">
    <source>
        <dbReference type="PROSITE" id="PS50887"/>
    </source>
</evidence>
<dbReference type="SUPFAM" id="SSF55785">
    <property type="entry name" value="PYP-like sensor domain (PAS domain)"/>
    <property type="match status" value="1"/>
</dbReference>
<dbReference type="AlphaFoldDB" id="A0A0M5IR81"/>
<feature type="domain" description="PAS" evidence="1">
    <location>
        <begin position="181"/>
        <end position="245"/>
    </location>
</feature>
<dbReference type="InterPro" id="IPR029787">
    <property type="entry name" value="Nucleotide_cyclase"/>
</dbReference>
<dbReference type="InterPro" id="IPR000014">
    <property type="entry name" value="PAS"/>
</dbReference>
<dbReference type="PROSITE" id="PS50112">
    <property type="entry name" value="PAS"/>
    <property type="match status" value="1"/>
</dbReference>
<dbReference type="InterPro" id="IPR035919">
    <property type="entry name" value="EAL_sf"/>
</dbReference>
<dbReference type="Pfam" id="PF08448">
    <property type="entry name" value="PAS_4"/>
    <property type="match status" value="1"/>
</dbReference>
<dbReference type="InterPro" id="IPR035965">
    <property type="entry name" value="PAS-like_dom_sf"/>
</dbReference>
<reference evidence="4 5" key="1">
    <citation type="submission" date="2015-07" db="EMBL/GenBank/DDBJ databases">
        <title>Isolation and Genomic Characterization of a Novel Halophilic Metal-Reducing Deltaproteobacterium from the Deep Subsurface.</title>
        <authorList>
            <person name="Badalamenti J.P."/>
            <person name="Summers Z.M."/>
            <person name="Gralnick J.A."/>
            <person name="Bond D.R."/>
        </authorList>
    </citation>
    <scope>NUCLEOTIDE SEQUENCE [LARGE SCALE GENOMIC DNA]</scope>
    <source>
        <strain evidence="4 5">WTL</strain>
    </source>
</reference>
<accession>A0A0M5IR81</accession>
<dbReference type="SMART" id="SM00052">
    <property type="entry name" value="EAL"/>
    <property type="match status" value="1"/>
</dbReference>
<dbReference type="InterPro" id="IPR043128">
    <property type="entry name" value="Rev_trsase/Diguanyl_cyclase"/>
</dbReference>
<evidence type="ECO:0000259" key="2">
    <source>
        <dbReference type="PROSITE" id="PS50883"/>
    </source>
</evidence>